<keyword evidence="4 14" id="KW-1134">Transmembrane beta strand</keyword>
<keyword evidence="6 14" id="KW-0812">Transmembrane</keyword>
<evidence type="ECO:0000313" key="20">
    <source>
        <dbReference type="Proteomes" id="UP000318825"/>
    </source>
</evidence>
<dbReference type="PROSITE" id="PS01156">
    <property type="entry name" value="TONB_DEPENDENT_REC_2"/>
    <property type="match status" value="1"/>
</dbReference>
<evidence type="ECO:0000256" key="13">
    <source>
        <dbReference type="ARBA" id="ARBA00023237"/>
    </source>
</evidence>
<evidence type="ECO:0000256" key="1">
    <source>
        <dbReference type="ARBA" id="ARBA00004571"/>
    </source>
</evidence>
<evidence type="ECO:0000256" key="12">
    <source>
        <dbReference type="ARBA" id="ARBA00023170"/>
    </source>
</evidence>
<dbReference type="Gene3D" id="3.55.50.30">
    <property type="match status" value="1"/>
</dbReference>
<dbReference type="InterPro" id="IPR000531">
    <property type="entry name" value="Beta-barrel_TonB"/>
</dbReference>
<evidence type="ECO:0000256" key="16">
    <source>
        <dbReference type="RuleBase" id="RU003357"/>
    </source>
</evidence>
<comment type="subcellular location">
    <subcellularLocation>
        <location evidence="1 14">Cell outer membrane</location>
        <topology evidence="1 14">Multi-pass membrane protein</topology>
    </subcellularLocation>
</comment>
<dbReference type="AlphaFoldDB" id="A0A4Y3WH64"/>
<evidence type="ECO:0000256" key="10">
    <source>
        <dbReference type="ARBA" id="ARBA00023077"/>
    </source>
</evidence>
<evidence type="ECO:0000256" key="5">
    <source>
        <dbReference type="ARBA" id="ARBA00022496"/>
    </source>
</evidence>
<dbReference type="GO" id="GO:0015344">
    <property type="term" value="F:siderophore uptake transmembrane transporter activity"/>
    <property type="evidence" value="ECO:0007669"/>
    <property type="project" value="TreeGrafter"/>
</dbReference>
<dbReference type="Pfam" id="PF07715">
    <property type="entry name" value="Plug"/>
    <property type="match status" value="1"/>
</dbReference>
<dbReference type="EMBL" id="BJNF01000092">
    <property type="protein sequence ID" value="GEC17189.1"/>
    <property type="molecule type" value="Genomic_DNA"/>
</dbReference>
<keyword evidence="3 14" id="KW-0813">Transport</keyword>
<feature type="region of interest" description="Disordered" evidence="17">
    <location>
        <begin position="150"/>
        <end position="170"/>
    </location>
</feature>
<dbReference type="SMART" id="SM00965">
    <property type="entry name" value="STN"/>
    <property type="match status" value="1"/>
</dbReference>
<protein>
    <submittedName>
        <fullName evidence="19">Ferripyoverdine receptor</fullName>
    </submittedName>
</protein>
<name>A0A4Y3WH64_NITWI</name>
<evidence type="ECO:0000256" key="4">
    <source>
        <dbReference type="ARBA" id="ARBA00022452"/>
    </source>
</evidence>
<evidence type="ECO:0000259" key="18">
    <source>
        <dbReference type="SMART" id="SM00965"/>
    </source>
</evidence>
<evidence type="ECO:0000256" key="14">
    <source>
        <dbReference type="PROSITE-ProRule" id="PRU01360"/>
    </source>
</evidence>
<reference evidence="19 20" key="1">
    <citation type="submission" date="2019-06" db="EMBL/GenBank/DDBJ databases">
        <title>Whole genome shotgun sequence of Nitrobacter winogradskyi NBRC 14297.</title>
        <authorList>
            <person name="Hosoyama A."/>
            <person name="Uohara A."/>
            <person name="Ohji S."/>
            <person name="Ichikawa N."/>
        </authorList>
    </citation>
    <scope>NUCLEOTIDE SEQUENCE [LARGE SCALE GENOMIC DNA]</scope>
    <source>
        <strain evidence="19 20">NBRC 14297</strain>
    </source>
</reference>
<feature type="domain" description="Secretin/TonB short N-terminal" evidence="18">
    <location>
        <begin position="77"/>
        <end position="128"/>
    </location>
</feature>
<evidence type="ECO:0000256" key="11">
    <source>
        <dbReference type="ARBA" id="ARBA00023136"/>
    </source>
</evidence>
<evidence type="ECO:0000256" key="15">
    <source>
        <dbReference type="PROSITE-ProRule" id="PRU10144"/>
    </source>
</evidence>
<dbReference type="PANTHER" id="PTHR32552:SF74">
    <property type="entry name" value="HYDROXAMATE SIDEROPHORE RECEPTOR FHUE"/>
    <property type="match status" value="1"/>
</dbReference>
<keyword evidence="8" id="KW-0408">Iron</keyword>
<evidence type="ECO:0000256" key="6">
    <source>
        <dbReference type="ARBA" id="ARBA00022692"/>
    </source>
</evidence>
<dbReference type="RefSeq" id="WP_141384939.1">
    <property type="nucleotide sequence ID" value="NZ_BJNF01000092.1"/>
</dbReference>
<dbReference type="InterPro" id="IPR037066">
    <property type="entry name" value="Plug_dom_sf"/>
</dbReference>
<dbReference type="GO" id="GO:0038023">
    <property type="term" value="F:signaling receptor activity"/>
    <property type="evidence" value="ECO:0007669"/>
    <property type="project" value="InterPro"/>
</dbReference>
<dbReference type="InterPro" id="IPR039426">
    <property type="entry name" value="TonB-dep_rcpt-like"/>
</dbReference>
<dbReference type="CDD" id="cd01347">
    <property type="entry name" value="ligand_gated_channel"/>
    <property type="match status" value="1"/>
</dbReference>
<dbReference type="Gene3D" id="2.170.130.10">
    <property type="entry name" value="TonB-dependent receptor, plug domain"/>
    <property type="match status" value="1"/>
</dbReference>
<dbReference type="GO" id="GO:0015891">
    <property type="term" value="P:siderophore transport"/>
    <property type="evidence" value="ECO:0007669"/>
    <property type="project" value="InterPro"/>
</dbReference>
<keyword evidence="9" id="KW-0406">Ion transport</keyword>
<dbReference type="PANTHER" id="PTHR32552">
    <property type="entry name" value="FERRICHROME IRON RECEPTOR-RELATED"/>
    <property type="match status" value="1"/>
</dbReference>
<evidence type="ECO:0000256" key="2">
    <source>
        <dbReference type="ARBA" id="ARBA00009810"/>
    </source>
</evidence>
<keyword evidence="13 14" id="KW-0998">Cell outer membrane</keyword>
<keyword evidence="12 19" id="KW-0675">Receptor</keyword>
<dbReference type="InterPro" id="IPR036942">
    <property type="entry name" value="Beta-barrel_TonB_sf"/>
</dbReference>
<comment type="caution">
    <text evidence="19">The sequence shown here is derived from an EMBL/GenBank/DDBJ whole genome shotgun (WGS) entry which is preliminary data.</text>
</comment>
<dbReference type="Gene3D" id="2.40.170.20">
    <property type="entry name" value="TonB-dependent receptor, beta-barrel domain"/>
    <property type="match status" value="1"/>
</dbReference>
<evidence type="ECO:0000256" key="7">
    <source>
        <dbReference type="ARBA" id="ARBA00022729"/>
    </source>
</evidence>
<evidence type="ECO:0000313" key="19">
    <source>
        <dbReference type="EMBL" id="GEC17189.1"/>
    </source>
</evidence>
<evidence type="ECO:0000256" key="9">
    <source>
        <dbReference type="ARBA" id="ARBA00023065"/>
    </source>
</evidence>
<feature type="short sequence motif" description="TonB C-terminal box" evidence="15">
    <location>
        <begin position="816"/>
        <end position="833"/>
    </location>
</feature>
<dbReference type="OrthoDB" id="8137315at2"/>
<dbReference type="FunFam" id="2.170.130.10:FF:000010">
    <property type="entry name" value="Ferripyoverdine receptor"/>
    <property type="match status" value="1"/>
</dbReference>
<feature type="compositionally biased region" description="Polar residues" evidence="17">
    <location>
        <begin position="161"/>
        <end position="170"/>
    </location>
</feature>
<organism evidence="19 20">
    <name type="scientific">Nitrobacter winogradskyi</name>
    <name type="common">Nitrobacter agilis</name>
    <dbReference type="NCBI Taxonomy" id="913"/>
    <lineage>
        <taxon>Bacteria</taxon>
        <taxon>Pseudomonadati</taxon>
        <taxon>Pseudomonadota</taxon>
        <taxon>Alphaproteobacteria</taxon>
        <taxon>Hyphomicrobiales</taxon>
        <taxon>Nitrobacteraceae</taxon>
        <taxon>Nitrobacter</taxon>
    </lineage>
</organism>
<evidence type="ECO:0000256" key="3">
    <source>
        <dbReference type="ARBA" id="ARBA00022448"/>
    </source>
</evidence>
<dbReference type="GO" id="GO:0009279">
    <property type="term" value="C:cell outer membrane"/>
    <property type="evidence" value="ECO:0007669"/>
    <property type="project" value="UniProtKB-SubCell"/>
</dbReference>
<keyword evidence="10 16" id="KW-0798">TonB box</keyword>
<keyword evidence="11 14" id="KW-0472">Membrane</keyword>
<accession>A0A4Y3WH64</accession>
<dbReference type="InterPro" id="IPR012910">
    <property type="entry name" value="Plug_dom"/>
</dbReference>
<keyword evidence="5" id="KW-0410">Iron transport</keyword>
<comment type="similarity">
    <text evidence="2 14 16">Belongs to the TonB-dependent receptor family.</text>
</comment>
<keyword evidence="7" id="KW-0732">Signal</keyword>
<dbReference type="Pfam" id="PF00593">
    <property type="entry name" value="TonB_dep_Rec_b-barrel"/>
    <property type="match status" value="1"/>
</dbReference>
<sequence length="833" mass="90709">MSRTEQGERGTGTVSALRNVLLGSAAGLALLTNAAVPGSANAQTIPSQQGASQAIAFNIPAQDLGGALNAFADRAGLRLLFPSNLVAGRRSAGLAGTLTRNQALTRLLAGSGLTYRFTSANTVTIADPAPTPVGAAPAGAIALDTIDVEGASRSDPGRTEGTGSYTPSVTATATGLQLSPRETPQSISVITRQQMDDFSLKSINEVIDQTPGLSTQNAGSGITNYYARGFAVQSLQYDGLPTSFDNFYPGTDTLKDMAIYDRMEVLKGASGLMTGVGDPGATINLIRKKPTRAFQGYTTLRAGSWEDYRGELDLGGALNESGTVRGRFVTTHQDRNSYLDRFQQKSSLFYGIVEADLTPDTLLTVGADYQRHVPRGSTSGMIPLFNSLGEFNTVPRSFNPAARWSTWEQQAYNVFTMLEHHFDNEWRVKLHLNRQVSGYDATVASASAGNPNPLDGTGARLWRYNFIGETRNDAADLSATGPVWLFDRKHELVVGGRVSRRDRTNRNFDVDPMGPGASNIVPDFYNWTGNIPQPRLIPFDTNPDREIFDESGFYAATRLNVHDRLKVMLGARIANYEARQRLFGDSQQFKKTGHVIPYYGVVFDITDVLSAYASYAGIFRPQAAQNEQGATLPPLEGTNAEVGLKAAFFDGRLNASAAYFQVKQNNYAIPTGGLTPIGTPAYRPADGVMSEGFEMEISGQLSPQWQLQAGFTHSVSQLDNVRVMTLTPANQFTFYSTYKLDGALDGLTLGGGARWMDKTWENVSNPVHGTVLHTAPSYWVVDAMASYKFNDNLLGTLNIRNLLDNKYYTFYNWYNGYAWGAPRSVFLSMTYKF</sequence>
<dbReference type="InterPro" id="IPR010105">
    <property type="entry name" value="TonB_sidphr_rcpt"/>
</dbReference>
<evidence type="ECO:0000256" key="8">
    <source>
        <dbReference type="ARBA" id="ARBA00023004"/>
    </source>
</evidence>
<dbReference type="Pfam" id="PF07660">
    <property type="entry name" value="STN"/>
    <property type="match status" value="1"/>
</dbReference>
<proteinExistence type="inferred from homology"/>
<dbReference type="Proteomes" id="UP000318825">
    <property type="component" value="Unassembled WGS sequence"/>
</dbReference>
<dbReference type="SUPFAM" id="SSF56935">
    <property type="entry name" value="Porins"/>
    <property type="match status" value="1"/>
</dbReference>
<dbReference type="InterPro" id="IPR010917">
    <property type="entry name" value="TonB_rcpt_CS"/>
</dbReference>
<gene>
    <name evidence="19" type="primary">fpvA_2</name>
    <name evidence="19" type="ORF">NWI01_30810</name>
</gene>
<dbReference type="InterPro" id="IPR011662">
    <property type="entry name" value="Secretin/TonB_short_N"/>
</dbReference>
<dbReference type="NCBIfam" id="TIGR01783">
    <property type="entry name" value="TonB-siderophor"/>
    <property type="match status" value="1"/>
</dbReference>
<dbReference type="PROSITE" id="PS52016">
    <property type="entry name" value="TONB_DEPENDENT_REC_3"/>
    <property type="match status" value="1"/>
</dbReference>
<evidence type="ECO:0000256" key="17">
    <source>
        <dbReference type="SAM" id="MobiDB-lite"/>
    </source>
</evidence>